<dbReference type="InterPro" id="IPR052019">
    <property type="entry name" value="F420H2_bilvrd_red/Heme_oxyg"/>
</dbReference>
<evidence type="ECO:0000313" key="4">
    <source>
        <dbReference type="Proteomes" id="UP000066480"/>
    </source>
</evidence>
<gene>
    <name evidence="3" type="ORF">VV02_06380</name>
</gene>
<feature type="domain" description="Pyridoxamine 5'-phosphate oxidase N-terminal" evidence="2">
    <location>
        <begin position="3"/>
        <end position="135"/>
    </location>
</feature>
<dbReference type="InterPro" id="IPR012349">
    <property type="entry name" value="Split_barrel_FMN-bd"/>
</dbReference>
<dbReference type="InterPro" id="IPR019920">
    <property type="entry name" value="F420-binding_dom_put"/>
</dbReference>
<evidence type="ECO:0000256" key="1">
    <source>
        <dbReference type="ARBA" id="ARBA00023002"/>
    </source>
</evidence>
<evidence type="ECO:0000259" key="2">
    <source>
        <dbReference type="Pfam" id="PF01243"/>
    </source>
</evidence>
<dbReference type="PANTHER" id="PTHR35176:SF2">
    <property type="entry name" value="F420H(2)-DEPENDENT REDUCTASE RV1155"/>
    <property type="match status" value="1"/>
</dbReference>
<dbReference type="Gene3D" id="2.30.110.10">
    <property type="entry name" value="Electron Transport, Fmn-binding Protein, Chain A"/>
    <property type="match status" value="1"/>
</dbReference>
<dbReference type="PATRIC" id="fig|571913.6.peg.1301"/>
<dbReference type="PANTHER" id="PTHR35176">
    <property type="entry name" value="HEME OXYGENASE HI_0854-RELATED"/>
    <property type="match status" value="1"/>
</dbReference>
<name>A0A0K1JG58_9MICO</name>
<reference evidence="3 4" key="1">
    <citation type="submission" date="2015-03" db="EMBL/GenBank/DDBJ databases">
        <title>Luteipulveratus halotolerans sp. nov., a novel actinobacterium (Dermacoccaceae) from Sarawak, Malaysia.</title>
        <authorList>
            <person name="Juboi H."/>
            <person name="Basik A."/>
            <person name="Shamsul S.S."/>
            <person name="Arnold P."/>
            <person name="Schmitt E.K."/>
            <person name="Sanglier J.-J."/>
            <person name="Yeo T."/>
        </authorList>
    </citation>
    <scope>NUCLEOTIDE SEQUENCE [LARGE SCALE GENOMIC DNA]</scope>
    <source>
        <strain evidence="3 4">MN07-A0370</strain>
    </source>
</reference>
<dbReference type="NCBIfam" id="TIGR03618">
    <property type="entry name" value="Rv1155_F420"/>
    <property type="match status" value="1"/>
</dbReference>
<dbReference type="GO" id="GO:0005829">
    <property type="term" value="C:cytosol"/>
    <property type="evidence" value="ECO:0007669"/>
    <property type="project" value="TreeGrafter"/>
</dbReference>
<dbReference type="GO" id="GO:0016627">
    <property type="term" value="F:oxidoreductase activity, acting on the CH-CH group of donors"/>
    <property type="evidence" value="ECO:0007669"/>
    <property type="project" value="TreeGrafter"/>
</dbReference>
<dbReference type="SUPFAM" id="SSF50475">
    <property type="entry name" value="FMN-binding split barrel"/>
    <property type="match status" value="1"/>
</dbReference>
<dbReference type="STRING" id="571913.VV02_06380"/>
<dbReference type="Pfam" id="PF01243">
    <property type="entry name" value="PNPOx_N"/>
    <property type="match status" value="1"/>
</dbReference>
<dbReference type="KEGG" id="lmoi:VV02_06380"/>
<evidence type="ECO:0000313" key="3">
    <source>
        <dbReference type="EMBL" id="AKU15573.1"/>
    </source>
</evidence>
<keyword evidence="4" id="KW-1185">Reference proteome</keyword>
<keyword evidence="1" id="KW-0560">Oxidoreductase</keyword>
<accession>A0A0K1JG58</accession>
<dbReference type="OrthoDB" id="1094370at2"/>
<organism evidence="3 4">
    <name type="scientific">Luteipulveratus mongoliensis</name>
    <dbReference type="NCBI Taxonomy" id="571913"/>
    <lineage>
        <taxon>Bacteria</taxon>
        <taxon>Bacillati</taxon>
        <taxon>Actinomycetota</taxon>
        <taxon>Actinomycetes</taxon>
        <taxon>Micrococcales</taxon>
        <taxon>Dermacoccaceae</taxon>
        <taxon>Luteipulveratus</taxon>
    </lineage>
</organism>
<protein>
    <recommendedName>
        <fullName evidence="2">Pyridoxamine 5'-phosphate oxidase N-terminal domain-containing protein</fullName>
    </recommendedName>
</protein>
<dbReference type="InterPro" id="IPR011576">
    <property type="entry name" value="Pyridox_Oxase_N"/>
</dbReference>
<sequence length="140" mass="15693">MSDEALRTILSGSDLAVLATIKQDGRPQLSNVGYTFDAERDVLRVSVTDSRAKVANLRRDARATVLIQGDGRWKFAVAEVRAELFPVCTSPDDASVNELVDIYRTISGEHPEWDEFRQAMINDHRLPLHLHVERLYGMAG</sequence>
<dbReference type="GO" id="GO:0070967">
    <property type="term" value="F:coenzyme F420 binding"/>
    <property type="evidence" value="ECO:0007669"/>
    <property type="project" value="TreeGrafter"/>
</dbReference>
<dbReference type="Proteomes" id="UP000066480">
    <property type="component" value="Chromosome"/>
</dbReference>
<dbReference type="EMBL" id="CP011112">
    <property type="protein sequence ID" value="AKU15573.1"/>
    <property type="molecule type" value="Genomic_DNA"/>
</dbReference>
<dbReference type="RefSeq" id="WP_052590497.1">
    <property type="nucleotide sequence ID" value="NZ_CP011112.1"/>
</dbReference>
<dbReference type="AlphaFoldDB" id="A0A0K1JG58"/>
<proteinExistence type="predicted"/>